<evidence type="ECO:0000313" key="2">
    <source>
        <dbReference type="Proteomes" id="UP001501752"/>
    </source>
</evidence>
<organism evidence="1 2">
    <name type="scientific">Kitasatospora terrestris</name>
    <dbReference type="NCBI Taxonomy" id="258051"/>
    <lineage>
        <taxon>Bacteria</taxon>
        <taxon>Bacillati</taxon>
        <taxon>Actinomycetota</taxon>
        <taxon>Actinomycetes</taxon>
        <taxon>Kitasatosporales</taxon>
        <taxon>Streptomycetaceae</taxon>
        <taxon>Kitasatospora</taxon>
    </lineage>
</organism>
<sequence>MELQWEPQASRLWAVCDECVAGSKPVYWADDANDGGHAIRRGTVSC</sequence>
<protein>
    <submittedName>
        <fullName evidence="1">Uncharacterized protein</fullName>
    </submittedName>
</protein>
<evidence type="ECO:0000313" key="1">
    <source>
        <dbReference type="EMBL" id="GAA4885110.1"/>
    </source>
</evidence>
<comment type="caution">
    <text evidence="1">The sequence shown here is derived from an EMBL/GenBank/DDBJ whole genome shotgun (WGS) entry which is preliminary data.</text>
</comment>
<gene>
    <name evidence="1" type="ORF">GCM10023235_77650</name>
</gene>
<dbReference type="Proteomes" id="UP001501752">
    <property type="component" value="Unassembled WGS sequence"/>
</dbReference>
<proteinExistence type="predicted"/>
<name>A0ABP9ERX8_9ACTN</name>
<keyword evidence="2" id="KW-1185">Reference proteome</keyword>
<reference evidence="2" key="1">
    <citation type="journal article" date="2019" name="Int. J. Syst. Evol. Microbiol.">
        <title>The Global Catalogue of Microorganisms (GCM) 10K type strain sequencing project: providing services to taxonomists for standard genome sequencing and annotation.</title>
        <authorList>
            <consortium name="The Broad Institute Genomics Platform"/>
            <consortium name="The Broad Institute Genome Sequencing Center for Infectious Disease"/>
            <person name="Wu L."/>
            <person name="Ma J."/>
        </authorList>
    </citation>
    <scope>NUCLEOTIDE SEQUENCE [LARGE SCALE GENOMIC DNA]</scope>
    <source>
        <strain evidence="2">JCM 13006</strain>
    </source>
</reference>
<dbReference type="EMBL" id="BAABIS010000001">
    <property type="protein sequence ID" value="GAA4885110.1"/>
    <property type="molecule type" value="Genomic_DNA"/>
</dbReference>
<accession>A0ABP9ERX8</accession>